<feature type="domain" description="NmrA-like" evidence="3">
    <location>
        <begin position="6"/>
        <end position="230"/>
    </location>
</feature>
<dbReference type="PANTHER" id="PTHR47706">
    <property type="entry name" value="NMRA-LIKE FAMILY PROTEIN"/>
    <property type="match status" value="1"/>
</dbReference>
<keyword evidence="5" id="KW-1185">Reference proteome</keyword>
<proteinExistence type="predicted"/>
<dbReference type="InterPro" id="IPR051609">
    <property type="entry name" value="NmrA/Isoflavone_reductase-like"/>
</dbReference>
<evidence type="ECO:0000256" key="1">
    <source>
        <dbReference type="ARBA" id="ARBA00022857"/>
    </source>
</evidence>
<dbReference type="eggNOG" id="ENOG502S12R">
    <property type="taxonomic scope" value="Eukaryota"/>
</dbReference>
<dbReference type="Gene3D" id="3.90.25.10">
    <property type="entry name" value="UDP-galactose 4-epimerase, domain 1"/>
    <property type="match status" value="1"/>
</dbReference>
<dbReference type="InterPro" id="IPR036291">
    <property type="entry name" value="NAD(P)-bd_dom_sf"/>
</dbReference>
<dbReference type="CDD" id="cd05259">
    <property type="entry name" value="PCBER_SDR_a"/>
    <property type="match status" value="1"/>
</dbReference>
<evidence type="ECO:0000259" key="3">
    <source>
        <dbReference type="Pfam" id="PF05368"/>
    </source>
</evidence>
<gene>
    <name evidence="4" type="ORF">PFICI_03231</name>
</gene>
<dbReference type="Pfam" id="PF05368">
    <property type="entry name" value="NmrA"/>
    <property type="match status" value="1"/>
</dbReference>
<dbReference type="InterPro" id="IPR008030">
    <property type="entry name" value="NmrA-like"/>
</dbReference>
<dbReference type="OMA" id="MATKNIQ"/>
<evidence type="ECO:0000256" key="2">
    <source>
        <dbReference type="ARBA" id="ARBA00023002"/>
    </source>
</evidence>
<evidence type="ECO:0000313" key="4">
    <source>
        <dbReference type="EMBL" id="ETS85206.1"/>
    </source>
</evidence>
<protein>
    <recommendedName>
        <fullName evidence="3">NmrA-like domain-containing protein</fullName>
    </recommendedName>
</protein>
<dbReference type="OrthoDB" id="9974981at2759"/>
<dbReference type="SUPFAM" id="SSF51735">
    <property type="entry name" value="NAD(P)-binding Rossmann-fold domains"/>
    <property type="match status" value="1"/>
</dbReference>
<keyword evidence="2" id="KW-0560">Oxidoreductase</keyword>
<dbReference type="HOGENOM" id="CLU_044876_3_2_1"/>
<dbReference type="GO" id="GO:0016491">
    <property type="term" value="F:oxidoreductase activity"/>
    <property type="evidence" value="ECO:0007669"/>
    <property type="project" value="UniProtKB-KW"/>
</dbReference>
<name>W3XJ13_PESFW</name>
<reference evidence="5" key="1">
    <citation type="journal article" date="2015" name="BMC Genomics">
        <title>Genomic and transcriptomic analysis of the endophytic fungus Pestalotiopsis fici reveals its lifestyle and high potential for synthesis of natural products.</title>
        <authorList>
            <person name="Wang X."/>
            <person name="Zhang X."/>
            <person name="Liu L."/>
            <person name="Xiang M."/>
            <person name="Wang W."/>
            <person name="Sun X."/>
            <person name="Che Y."/>
            <person name="Guo L."/>
            <person name="Liu G."/>
            <person name="Guo L."/>
            <person name="Wang C."/>
            <person name="Yin W.B."/>
            <person name="Stadler M."/>
            <person name="Zhang X."/>
            <person name="Liu X."/>
        </authorList>
    </citation>
    <scope>NUCLEOTIDE SEQUENCE [LARGE SCALE GENOMIC DNA]</scope>
    <source>
        <strain evidence="5">W106-1 / CGMCC3.15140</strain>
    </source>
</reference>
<dbReference type="Proteomes" id="UP000030651">
    <property type="component" value="Unassembled WGS sequence"/>
</dbReference>
<accession>W3XJ13</accession>
<dbReference type="InterPro" id="IPR045312">
    <property type="entry name" value="PCBER-like"/>
</dbReference>
<organism evidence="4 5">
    <name type="scientific">Pestalotiopsis fici (strain W106-1 / CGMCC3.15140)</name>
    <dbReference type="NCBI Taxonomy" id="1229662"/>
    <lineage>
        <taxon>Eukaryota</taxon>
        <taxon>Fungi</taxon>
        <taxon>Dikarya</taxon>
        <taxon>Ascomycota</taxon>
        <taxon>Pezizomycotina</taxon>
        <taxon>Sordariomycetes</taxon>
        <taxon>Xylariomycetidae</taxon>
        <taxon>Amphisphaeriales</taxon>
        <taxon>Sporocadaceae</taxon>
        <taxon>Pestalotiopsis</taxon>
    </lineage>
</organism>
<dbReference type="InParanoid" id="W3XJ13"/>
<dbReference type="KEGG" id="pfy:PFICI_03231"/>
<keyword evidence="1" id="KW-0521">NADP</keyword>
<dbReference type="EMBL" id="KI912110">
    <property type="protein sequence ID" value="ETS85206.1"/>
    <property type="molecule type" value="Genomic_DNA"/>
</dbReference>
<sequence>MVQITKVALAGATGSLGSVMLDELLQAGFEVTVLTRSADQKLPGNVTVKAVDYDSVESVTEALRGQQAVVSTIGGAALGKQLTLVEAAANAGVLRFIPSEFGSNTLNPKVAQLPVFTDKVAVQNALKKQADAGRLTYTLIANGPFLDWGLEHGLIANPKEKSITIFDGGNQVFSATTLSTIGKSVASTLRHLEETKNRPVYIQGAALTSNQVLKLAEKATGTSWKKTEASIDDRLSAAWAELKKEKPNEMIFVLGFIVTSIWGQGYGMPFEKTDNELLGIKETSEDEIIALIQKYA</sequence>
<dbReference type="Gene3D" id="3.40.50.720">
    <property type="entry name" value="NAD(P)-binding Rossmann-like Domain"/>
    <property type="match status" value="1"/>
</dbReference>
<dbReference type="RefSeq" id="XP_007830003.1">
    <property type="nucleotide sequence ID" value="XM_007831812.1"/>
</dbReference>
<evidence type="ECO:0000313" key="5">
    <source>
        <dbReference type="Proteomes" id="UP000030651"/>
    </source>
</evidence>
<dbReference type="GeneID" id="19268244"/>
<dbReference type="PANTHER" id="PTHR47706:SF1">
    <property type="entry name" value="CIPA-LIKE, PUTATIVE (AFU_ORTHOLOGUE AFUA_1G12460)-RELATED"/>
    <property type="match status" value="1"/>
</dbReference>
<dbReference type="AlphaFoldDB" id="W3XJ13"/>
<dbReference type="STRING" id="1229662.W3XJ13"/>